<dbReference type="InterPro" id="IPR012902">
    <property type="entry name" value="N_methyl_site"/>
</dbReference>
<dbReference type="NCBIfam" id="TIGR02532">
    <property type="entry name" value="IV_pilin_GFxxxE"/>
    <property type="match status" value="1"/>
</dbReference>
<keyword evidence="1" id="KW-0472">Membrane</keyword>
<proteinExistence type="predicted"/>
<protein>
    <submittedName>
        <fullName evidence="2">Type II secretion system GspH family protein</fullName>
    </submittedName>
</protein>
<dbReference type="RefSeq" id="WP_249247045.1">
    <property type="nucleotide sequence ID" value="NZ_JAKIKT010000001.1"/>
</dbReference>
<feature type="transmembrane region" description="Helical" evidence="1">
    <location>
        <begin position="21"/>
        <end position="44"/>
    </location>
</feature>
<dbReference type="InterPro" id="IPR045584">
    <property type="entry name" value="Pilin-like"/>
</dbReference>
<comment type="caution">
    <text evidence="2">The sequence shown here is derived from an EMBL/GenBank/DDBJ whole genome shotgun (WGS) entry which is preliminary data.</text>
</comment>
<dbReference type="SUPFAM" id="SSF54523">
    <property type="entry name" value="Pili subunits"/>
    <property type="match status" value="1"/>
</dbReference>
<reference evidence="2 3" key="1">
    <citation type="submission" date="2022-01" db="EMBL/GenBank/DDBJ databases">
        <title>Whole genome-based taxonomy of the Shewanellaceae.</title>
        <authorList>
            <person name="Martin-Rodriguez A.J."/>
        </authorList>
    </citation>
    <scope>NUCLEOTIDE SEQUENCE [LARGE SCALE GENOMIC DNA]</scope>
    <source>
        <strain evidence="2 3">DSM 21332</strain>
    </source>
</reference>
<dbReference type="EMBL" id="JAKIKT010000001">
    <property type="protein sequence ID" value="MCL2912253.1"/>
    <property type="molecule type" value="Genomic_DNA"/>
</dbReference>
<keyword evidence="1" id="KW-1133">Transmembrane helix</keyword>
<gene>
    <name evidence="2" type="ORF">L2725_00405</name>
</gene>
<dbReference type="Pfam" id="PF07963">
    <property type="entry name" value="N_methyl"/>
    <property type="match status" value="1"/>
</dbReference>
<organism evidence="2 3">
    <name type="scientific">Shewanella corallii</name>
    <dbReference type="NCBI Taxonomy" id="560080"/>
    <lineage>
        <taxon>Bacteria</taxon>
        <taxon>Pseudomonadati</taxon>
        <taxon>Pseudomonadota</taxon>
        <taxon>Gammaproteobacteria</taxon>
        <taxon>Alteromonadales</taxon>
        <taxon>Shewanellaceae</taxon>
        <taxon>Shewanella</taxon>
    </lineage>
</organism>
<sequence length="283" mass="30984">MVKRQLHQCGKKSLYQRGFTLVEMVTVIIILGILAVGVTSFIVFGTRIFLDSTSVDQVLSQSRFALERMTRDIRNAAPNSLRVRSNGSLWQCLEFVPIEAASNYLSMPVYPNAASNSGTAIVAPMTVSANYMALIYPLVTSDVYTNPESTTGKLFSINSVSTAANVTTYTFNRNVQFAEASPRQRFFLVSQPISYCFIRGGSSVSLYRYANYGINNPTQLAPSAMGTGVLMAEGITNDLAADAPIELEPATLVNNAIVMLTPEFEAVGQKFRYQQQVQVVNVP</sequence>
<keyword evidence="3" id="KW-1185">Reference proteome</keyword>
<accession>A0ABT0N1C9</accession>
<keyword evidence="1" id="KW-0812">Transmembrane</keyword>
<evidence type="ECO:0000313" key="2">
    <source>
        <dbReference type="EMBL" id="MCL2912253.1"/>
    </source>
</evidence>
<dbReference type="Proteomes" id="UP001202831">
    <property type="component" value="Unassembled WGS sequence"/>
</dbReference>
<name>A0ABT0N1C9_9GAMM</name>
<evidence type="ECO:0000256" key="1">
    <source>
        <dbReference type="SAM" id="Phobius"/>
    </source>
</evidence>
<dbReference type="PROSITE" id="PS00409">
    <property type="entry name" value="PROKAR_NTER_METHYL"/>
    <property type="match status" value="1"/>
</dbReference>
<evidence type="ECO:0000313" key="3">
    <source>
        <dbReference type="Proteomes" id="UP001202831"/>
    </source>
</evidence>